<feature type="binding site" evidence="4">
    <location>
        <begin position="247"/>
        <end position="248"/>
    </location>
    <ligand>
        <name>ATP</name>
        <dbReference type="ChEBI" id="CHEBI:30616"/>
    </ligand>
</feature>
<evidence type="ECO:0000313" key="7">
    <source>
        <dbReference type="EMBL" id="SMD30869.1"/>
    </source>
</evidence>
<gene>
    <name evidence="4 5" type="primary">purK</name>
    <name evidence="7" type="ORF">SAMN02745355_0785</name>
</gene>
<feature type="binding site" evidence="4">
    <location>
        <position position="132"/>
    </location>
    <ligand>
        <name>ATP</name>
        <dbReference type="ChEBI" id="CHEBI:30616"/>
    </ligand>
</feature>
<dbReference type="InterPro" id="IPR003135">
    <property type="entry name" value="ATP-grasp_carboxylate-amine"/>
</dbReference>
<dbReference type="GO" id="GO:0004638">
    <property type="term" value="F:phosphoribosylaminoimidazole carboxylase activity"/>
    <property type="evidence" value="ECO:0007669"/>
    <property type="project" value="InterPro"/>
</dbReference>
<dbReference type="Pfam" id="PF22660">
    <property type="entry name" value="RS_preATP-grasp-like"/>
    <property type="match status" value="1"/>
</dbReference>
<dbReference type="GO" id="GO:0046872">
    <property type="term" value="F:metal ion binding"/>
    <property type="evidence" value="ECO:0007669"/>
    <property type="project" value="InterPro"/>
</dbReference>
<accession>A0A8G2L809</accession>
<comment type="pathway">
    <text evidence="4 5">Purine metabolism; IMP biosynthesis via de novo pathway; 5-amino-1-(5-phospho-D-ribosyl)imidazole-4-carboxylate from 5-amino-1-(5-phospho-D-ribosyl)imidazole (N5-CAIR route): step 1/2.</text>
</comment>
<dbReference type="UniPathway" id="UPA00074">
    <property type="reaction ID" value="UER00942"/>
</dbReference>
<keyword evidence="4 5" id="KW-0436">Ligase</keyword>
<dbReference type="Pfam" id="PF02222">
    <property type="entry name" value="ATP-grasp"/>
    <property type="match status" value="1"/>
</dbReference>
<dbReference type="Pfam" id="PF17769">
    <property type="entry name" value="PurK_C"/>
    <property type="match status" value="1"/>
</dbReference>
<evidence type="ECO:0000259" key="6">
    <source>
        <dbReference type="PROSITE" id="PS50975"/>
    </source>
</evidence>
<dbReference type="InterPro" id="IPR054350">
    <property type="entry name" value="PurT/PurK_preATP-grasp"/>
</dbReference>
<keyword evidence="8" id="KW-1185">Reference proteome</keyword>
<dbReference type="InterPro" id="IPR011054">
    <property type="entry name" value="Rudment_hybrid_motif"/>
</dbReference>
<dbReference type="InterPro" id="IPR011761">
    <property type="entry name" value="ATP-grasp"/>
</dbReference>
<feature type="binding site" evidence="4">
    <location>
        <position position="174"/>
    </location>
    <ligand>
        <name>ATP</name>
        <dbReference type="ChEBI" id="CHEBI:30616"/>
    </ligand>
</feature>
<evidence type="ECO:0000313" key="8">
    <source>
        <dbReference type="Proteomes" id="UP000192315"/>
    </source>
</evidence>
<keyword evidence="1 4" id="KW-0547">Nucleotide-binding</keyword>
<dbReference type="Gene3D" id="3.30.1490.20">
    <property type="entry name" value="ATP-grasp fold, A domain"/>
    <property type="match status" value="1"/>
</dbReference>
<comment type="function">
    <text evidence="4">Catalyzes the ATP-dependent conversion of 5-aminoimidazole ribonucleotide (AIR) and HCO(3)(-) to N5-carboxyaminoimidazole ribonucleotide (N5-CAIR).</text>
</comment>
<feature type="binding site" evidence="4">
    <location>
        <position position="93"/>
    </location>
    <ligand>
        <name>ATP</name>
        <dbReference type="ChEBI" id="CHEBI:30616"/>
    </ligand>
</feature>
<name>A0A8G2L809_PICTO</name>
<keyword evidence="2 4" id="KW-0658">Purine biosynthesis</keyword>
<dbReference type="EC" id="6.3.4.18" evidence="4 5"/>
<dbReference type="NCBIfam" id="TIGR01161">
    <property type="entry name" value="purK"/>
    <property type="match status" value="1"/>
</dbReference>
<dbReference type="GO" id="GO:0034028">
    <property type="term" value="F:5-(carboxyamino)imidazole ribonucleotide synthase activity"/>
    <property type="evidence" value="ECO:0007669"/>
    <property type="project" value="UniProtKB-UniRule"/>
</dbReference>
<protein>
    <recommendedName>
        <fullName evidence="4 5">N5-carboxyaminoimidazole ribonucleotide synthase</fullName>
        <shortName evidence="4 5">N5-CAIR synthase</shortName>
        <ecNumber evidence="4 5">6.3.4.18</ecNumber>
    </recommendedName>
    <alternativeName>
        <fullName evidence="4 5">5-(carboxyamino)imidazole ribonucleotide synthetase</fullName>
    </alternativeName>
</protein>
<comment type="similarity">
    <text evidence="4 5">Belongs to the PurK/PurT family.</text>
</comment>
<dbReference type="PANTHER" id="PTHR11609:SF5">
    <property type="entry name" value="PHOSPHORIBOSYLAMINOIMIDAZOLE CARBOXYLASE"/>
    <property type="match status" value="1"/>
</dbReference>
<dbReference type="Proteomes" id="UP000192315">
    <property type="component" value="Unassembled WGS sequence"/>
</dbReference>
<dbReference type="SUPFAM" id="SSF51246">
    <property type="entry name" value="Rudiment single hybrid motif"/>
    <property type="match status" value="1"/>
</dbReference>
<evidence type="ECO:0000256" key="5">
    <source>
        <dbReference type="RuleBase" id="RU361200"/>
    </source>
</evidence>
<dbReference type="HAMAP" id="MF_01928">
    <property type="entry name" value="PurK"/>
    <property type="match status" value="1"/>
</dbReference>
<evidence type="ECO:0000256" key="4">
    <source>
        <dbReference type="HAMAP-Rule" id="MF_01928"/>
    </source>
</evidence>
<reference evidence="7 8" key="1">
    <citation type="submission" date="2017-04" db="EMBL/GenBank/DDBJ databases">
        <authorList>
            <person name="Varghese N."/>
            <person name="Submissions S."/>
        </authorList>
    </citation>
    <scope>NUCLEOTIDE SEQUENCE [LARGE SCALE GENOMIC DNA]</scope>
    <source>
        <strain evidence="7 8">DSM 9789</strain>
    </source>
</reference>
<dbReference type="PANTHER" id="PTHR11609">
    <property type="entry name" value="PURINE BIOSYNTHESIS PROTEIN 6/7, PUR6/7"/>
    <property type="match status" value="1"/>
</dbReference>
<sequence>MKIGIIGSGQLGWMMMLESYNLPVDFYMLDNEPGPASYMARKFFTPDKYKEFVDSCDYITYEFEHVDGRTLEYSEKSNKLRPGLKAIEIKRDRSLEKDFLRSINVPEADYEKADNFNEALKIARDKGNAVIKTCAGGYDGKGQFYVHDSDTSKFEGLDVLGRFIVEDFINYESEASIIAVRSESGEFQFFDPSFNYNKNGILIYNIAPFNDKKSEMQEIAKKIMNNLNYIGVMGIEFYIVNNKVLVNEIAPRVHNTGHHTLKGSSISQFQEHIRAISNMNIIMPELYKPSGIVNILGRGIDDVYNEIMKTADDVYWYRKPEIRRKRKMGHVNITGESYNDVNKRVNDVLNILYRGNLDQFI</sequence>
<dbReference type="SUPFAM" id="SSF52440">
    <property type="entry name" value="PreATP-grasp domain"/>
    <property type="match status" value="1"/>
</dbReference>
<dbReference type="EMBL" id="FWYE01000002">
    <property type="protein sequence ID" value="SMD30869.1"/>
    <property type="molecule type" value="Genomic_DNA"/>
</dbReference>
<comment type="caution">
    <text evidence="7">The sequence shown here is derived from an EMBL/GenBank/DDBJ whole genome shotgun (WGS) entry which is preliminary data.</text>
</comment>
<dbReference type="Gene3D" id="3.30.470.20">
    <property type="entry name" value="ATP-grasp fold, B domain"/>
    <property type="match status" value="1"/>
</dbReference>
<keyword evidence="3 4" id="KW-0067">ATP-binding</keyword>
<dbReference type="PROSITE" id="PS50975">
    <property type="entry name" value="ATP_GRASP"/>
    <property type="match status" value="1"/>
</dbReference>
<dbReference type="InterPro" id="IPR005875">
    <property type="entry name" value="PurK"/>
</dbReference>
<dbReference type="SUPFAM" id="SSF56059">
    <property type="entry name" value="Glutathione synthetase ATP-binding domain-like"/>
    <property type="match status" value="1"/>
</dbReference>
<evidence type="ECO:0000256" key="1">
    <source>
        <dbReference type="ARBA" id="ARBA00022741"/>
    </source>
</evidence>
<dbReference type="InterPro" id="IPR013815">
    <property type="entry name" value="ATP_grasp_subdomain_1"/>
</dbReference>
<feature type="binding site" evidence="4">
    <location>
        <begin position="137"/>
        <end position="143"/>
    </location>
    <ligand>
        <name>ATP</name>
        <dbReference type="ChEBI" id="CHEBI:30616"/>
    </ligand>
</feature>
<comment type="function">
    <text evidence="5">Catalyzes the ATP-dependent conversion of 5-aminoimidazole ribonucleotide (AIR) and HCO(3)- to N5-carboxyaminoimidazole ribonucleotide (N5-CAIR).</text>
</comment>
<evidence type="ECO:0000256" key="2">
    <source>
        <dbReference type="ARBA" id="ARBA00022755"/>
    </source>
</evidence>
<dbReference type="Gene3D" id="3.40.50.20">
    <property type="match status" value="1"/>
</dbReference>
<dbReference type="GO" id="GO:0005524">
    <property type="term" value="F:ATP binding"/>
    <property type="evidence" value="ECO:0007669"/>
    <property type="project" value="UniProtKB-UniRule"/>
</dbReference>
<organism evidence="7 8">
    <name type="scientific">Picrophilus torridus (strain ATCC 700027 / DSM 9790 / JCM 10055 / NBRC 100828 / KAW 2/3)</name>
    <dbReference type="NCBI Taxonomy" id="1122961"/>
    <lineage>
        <taxon>Archaea</taxon>
        <taxon>Methanobacteriati</taxon>
        <taxon>Thermoplasmatota</taxon>
        <taxon>Thermoplasmata</taxon>
        <taxon>Thermoplasmatales</taxon>
        <taxon>Picrophilaceae</taxon>
        <taxon>Picrophilus</taxon>
    </lineage>
</organism>
<evidence type="ECO:0000256" key="3">
    <source>
        <dbReference type="ARBA" id="ARBA00022840"/>
    </source>
</evidence>
<dbReference type="InterPro" id="IPR040686">
    <property type="entry name" value="PurK_C"/>
</dbReference>
<dbReference type="InterPro" id="IPR016185">
    <property type="entry name" value="PreATP-grasp_dom_sf"/>
</dbReference>
<feature type="domain" description="ATP-grasp" evidence="6">
    <location>
        <begin position="97"/>
        <end position="277"/>
    </location>
</feature>
<dbReference type="GO" id="GO:0006189">
    <property type="term" value="P:'de novo' IMP biosynthetic process"/>
    <property type="evidence" value="ECO:0007669"/>
    <property type="project" value="UniProtKB-UniRule"/>
</dbReference>
<comment type="catalytic activity">
    <reaction evidence="4 5">
        <text>5-amino-1-(5-phospho-beta-D-ribosyl)imidazole + hydrogencarbonate + ATP = 5-carboxyamino-1-(5-phospho-D-ribosyl)imidazole + ADP + phosphate + 2 H(+)</text>
        <dbReference type="Rhea" id="RHEA:19317"/>
        <dbReference type="ChEBI" id="CHEBI:15378"/>
        <dbReference type="ChEBI" id="CHEBI:17544"/>
        <dbReference type="ChEBI" id="CHEBI:30616"/>
        <dbReference type="ChEBI" id="CHEBI:43474"/>
        <dbReference type="ChEBI" id="CHEBI:58730"/>
        <dbReference type="ChEBI" id="CHEBI:137981"/>
        <dbReference type="ChEBI" id="CHEBI:456216"/>
        <dbReference type="EC" id="6.3.4.18"/>
    </reaction>
</comment>
<proteinExistence type="inferred from homology"/>
<comment type="subunit">
    <text evidence="4">Homodimer.</text>
</comment>
<dbReference type="RefSeq" id="WP_084272734.1">
    <property type="nucleotide sequence ID" value="NZ_FWYE01000002.1"/>
</dbReference>
<dbReference type="AlphaFoldDB" id="A0A8G2L809"/>
<comment type="caution">
    <text evidence="4">Lacks conserved residue(s) required for the propagation of feature annotation.</text>
</comment>
<feature type="binding site" evidence="4">
    <location>
        <begin position="166"/>
        <end position="169"/>
    </location>
    <ligand>
        <name>ATP</name>
        <dbReference type="ChEBI" id="CHEBI:30616"/>
    </ligand>
</feature>
<dbReference type="NCBIfam" id="NF004679">
    <property type="entry name" value="PRK06019.1-5"/>
    <property type="match status" value="1"/>
</dbReference>